<keyword evidence="2" id="KW-1185">Reference proteome</keyword>
<proteinExistence type="predicted"/>
<name>A0A4Y8CQW2_9HELO</name>
<evidence type="ECO:0000313" key="2">
    <source>
        <dbReference type="Proteomes" id="UP000297299"/>
    </source>
</evidence>
<reference evidence="1 2" key="1">
    <citation type="submission" date="2017-11" db="EMBL/GenBank/DDBJ databases">
        <title>Comparative genomics of Botrytis spp.</title>
        <authorList>
            <person name="Valero-Jimenez C.A."/>
            <person name="Tapia P."/>
            <person name="Veloso J."/>
            <person name="Silva-Moreno E."/>
            <person name="Staats M."/>
            <person name="Valdes J.H."/>
            <person name="Van Kan J.A.L."/>
        </authorList>
    </citation>
    <scope>NUCLEOTIDE SEQUENCE [LARGE SCALE GENOMIC DNA]</scope>
    <source>
        <strain evidence="1 2">MUCL2830</strain>
    </source>
</reference>
<comment type="caution">
    <text evidence="1">The sequence shown here is derived from an EMBL/GenBank/DDBJ whole genome shotgun (WGS) entry which is preliminary data.</text>
</comment>
<protein>
    <submittedName>
        <fullName evidence="1">Uncharacterized protein</fullName>
    </submittedName>
</protein>
<gene>
    <name evidence="1" type="ORF">BOTCAL_0391g00070</name>
</gene>
<sequence length="62" mass="7169">MSQSPVTFYFKISVLNHQKEREVTWTFEKPKGMHGQENTLDYAPMEQKVTESATLDHPIGMV</sequence>
<dbReference type="EMBL" id="PHWZ01000390">
    <property type="protein sequence ID" value="TEY42391.1"/>
    <property type="molecule type" value="Genomic_DNA"/>
</dbReference>
<dbReference type="AlphaFoldDB" id="A0A4Y8CQW2"/>
<organism evidence="1 2">
    <name type="scientific">Botryotinia calthae</name>
    <dbReference type="NCBI Taxonomy" id="38488"/>
    <lineage>
        <taxon>Eukaryota</taxon>
        <taxon>Fungi</taxon>
        <taxon>Dikarya</taxon>
        <taxon>Ascomycota</taxon>
        <taxon>Pezizomycotina</taxon>
        <taxon>Leotiomycetes</taxon>
        <taxon>Helotiales</taxon>
        <taxon>Sclerotiniaceae</taxon>
        <taxon>Botryotinia</taxon>
    </lineage>
</organism>
<evidence type="ECO:0000313" key="1">
    <source>
        <dbReference type="EMBL" id="TEY42391.1"/>
    </source>
</evidence>
<dbReference type="Proteomes" id="UP000297299">
    <property type="component" value="Unassembled WGS sequence"/>
</dbReference>
<accession>A0A4Y8CQW2</accession>